<dbReference type="Gene3D" id="3.30.565.10">
    <property type="entry name" value="Histidine kinase-like ATPase, C-terminal domain"/>
    <property type="match status" value="1"/>
</dbReference>
<comment type="subunit">
    <text evidence="8">Homodimer.</text>
</comment>
<feature type="region of interest" description="C" evidence="8">
    <location>
        <begin position="550"/>
        <end position="625"/>
    </location>
</feature>
<dbReference type="InterPro" id="IPR020568">
    <property type="entry name" value="Ribosomal_Su5_D2-typ_SF"/>
</dbReference>
<keyword evidence="5 8" id="KW-0067">ATP-binding</keyword>
<keyword evidence="12" id="KW-1185">Reference proteome</keyword>
<dbReference type="SUPFAM" id="SSF55874">
    <property type="entry name" value="ATPase domain of HSP90 chaperone/DNA topoisomerase II/histidine kinase"/>
    <property type="match status" value="1"/>
</dbReference>
<feature type="binding site" evidence="9">
    <location>
        <position position="180"/>
    </location>
    <ligand>
        <name>ATP</name>
        <dbReference type="ChEBI" id="CHEBI:30616"/>
    </ligand>
</feature>
<dbReference type="Gene3D" id="3.30.230.80">
    <property type="match status" value="1"/>
</dbReference>
<name>A0AAI8QFG4_9BRAD</name>
<keyword evidence="3 8" id="KW-0963">Cytoplasm</keyword>
<dbReference type="SUPFAM" id="SSF54211">
    <property type="entry name" value="Ribosomal protein S5 domain 2-like"/>
    <property type="match status" value="1"/>
</dbReference>
<keyword evidence="7 8" id="KW-0143">Chaperone</keyword>
<feature type="region of interest" description="A; substrate-binding" evidence="8">
    <location>
        <begin position="1"/>
        <end position="334"/>
    </location>
</feature>
<evidence type="ECO:0000256" key="4">
    <source>
        <dbReference type="ARBA" id="ARBA00022741"/>
    </source>
</evidence>
<feature type="binding site" evidence="9">
    <location>
        <begin position="125"/>
        <end position="130"/>
    </location>
    <ligand>
        <name>ATP</name>
        <dbReference type="ChEBI" id="CHEBI:30616"/>
    </ligand>
</feature>
<dbReference type="AlphaFoldDB" id="A0AAI8QFG4"/>
<evidence type="ECO:0000256" key="9">
    <source>
        <dbReference type="PIRSR" id="PIRSR002583-1"/>
    </source>
</evidence>
<evidence type="ECO:0000256" key="7">
    <source>
        <dbReference type="ARBA" id="ARBA00023186"/>
    </source>
</evidence>
<dbReference type="Pfam" id="PF13589">
    <property type="entry name" value="HATPase_c_3"/>
    <property type="match status" value="1"/>
</dbReference>
<dbReference type="SMART" id="SM00387">
    <property type="entry name" value="HATPase_c"/>
    <property type="match status" value="1"/>
</dbReference>
<proteinExistence type="inferred from homology"/>
<feature type="binding site" evidence="9">
    <location>
        <begin position="104"/>
        <end position="105"/>
    </location>
    <ligand>
        <name>ATP</name>
        <dbReference type="ChEBI" id="CHEBI:30616"/>
    </ligand>
</feature>
<dbReference type="PRINTS" id="PR00775">
    <property type="entry name" value="HEATSHOCK90"/>
</dbReference>
<dbReference type="NCBIfam" id="NF003555">
    <property type="entry name" value="PRK05218.1"/>
    <property type="match status" value="1"/>
</dbReference>
<dbReference type="GO" id="GO:0016887">
    <property type="term" value="F:ATP hydrolysis activity"/>
    <property type="evidence" value="ECO:0007669"/>
    <property type="project" value="InterPro"/>
</dbReference>
<evidence type="ECO:0000256" key="5">
    <source>
        <dbReference type="ARBA" id="ARBA00022840"/>
    </source>
</evidence>
<evidence type="ECO:0000313" key="12">
    <source>
        <dbReference type="Proteomes" id="UP000007886"/>
    </source>
</evidence>
<evidence type="ECO:0000256" key="6">
    <source>
        <dbReference type="ARBA" id="ARBA00023016"/>
    </source>
</evidence>
<dbReference type="InterPro" id="IPR001404">
    <property type="entry name" value="Hsp90_fam"/>
</dbReference>
<accession>A0AAI8QFG4</accession>
<dbReference type="GO" id="GO:0005524">
    <property type="term" value="F:ATP binding"/>
    <property type="evidence" value="ECO:0007669"/>
    <property type="project" value="UniProtKB-UniRule"/>
</dbReference>
<dbReference type="SUPFAM" id="SSF110942">
    <property type="entry name" value="HSP90 C-terminal domain"/>
    <property type="match status" value="1"/>
</dbReference>
<evidence type="ECO:0000259" key="10">
    <source>
        <dbReference type="SMART" id="SM00387"/>
    </source>
</evidence>
<dbReference type="EMBL" id="AP012279">
    <property type="protein sequence ID" value="BAL79540.1"/>
    <property type="molecule type" value="Genomic_DNA"/>
</dbReference>
<feature type="binding site" evidence="9">
    <location>
        <position position="84"/>
    </location>
    <ligand>
        <name>ATP</name>
        <dbReference type="ChEBI" id="CHEBI:30616"/>
    </ligand>
</feature>
<dbReference type="CDD" id="cd16927">
    <property type="entry name" value="HATPase_Hsp90-like"/>
    <property type="match status" value="1"/>
</dbReference>
<evidence type="ECO:0000256" key="3">
    <source>
        <dbReference type="ARBA" id="ARBA00022490"/>
    </source>
</evidence>
<dbReference type="PANTHER" id="PTHR11528">
    <property type="entry name" value="HEAT SHOCK PROTEIN 90 FAMILY MEMBER"/>
    <property type="match status" value="1"/>
</dbReference>
<dbReference type="InterPro" id="IPR020575">
    <property type="entry name" value="Hsp90_N"/>
</dbReference>
<dbReference type="KEGG" id="brs:S23_63530"/>
<evidence type="ECO:0000313" key="11">
    <source>
        <dbReference type="EMBL" id="BAL79540.1"/>
    </source>
</evidence>
<dbReference type="Proteomes" id="UP000007886">
    <property type="component" value="Chromosome"/>
</dbReference>
<dbReference type="Pfam" id="PF00183">
    <property type="entry name" value="HSP90"/>
    <property type="match status" value="1"/>
</dbReference>
<evidence type="ECO:0000256" key="8">
    <source>
        <dbReference type="HAMAP-Rule" id="MF_00505"/>
    </source>
</evidence>
<dbReference type="Gene3D" id="3.40.50.11260">
    <property type="match status" value="1"/>
</dbReference>
<feature type="domain" description="Histidine kinase/HSP90-like ATPase" evidence="10">
    <location>
        <begin position="31"/>
        <end position="190"/>
    </location>
</feature>
<dbReference type="GO" id="GO:0005737">
    <property type="term" value="C:cytoplasm"/>
    <property type="evidence" value="ECO:0007669"/>
    <property type="project" value="UniProtKB-SubCell"/>
</dbReference>
<protein>
    <recommendedName>
        <fullName evidence="8">Chaperone protein HtpG</fullName>
    </recommendedName>
    <alternativeName>
        <fullName evidence="8">Heat shock protein HtpG</fullName>
    </alternativeName>
    <alternativeName>
        <fullName evidence="8">High temperature protein G</fullName>
    </alternativeName>
</protein>
<gene>
    <name evidence="8 11" type="primary">htpG</name>
    <name evidence="11" type="ORF">S23_63530</name>
</gene>
<feature type="binding site" evidence="9">
    <location>
        <position position="42"/>
    </location>
    <ligand>
        <name>ATP</name>
        <dbReference type="ChEBI" id="CHEBI:30616"/>
    </ligand>
</feature>
<reference evidence="11 12" key="1">
    <citation type="journal article" date="2012" name="Microbes Environ.">
        <title>Complete genome sequence of Bradyrhizobium sp. S23321: insights into symbiosis evolution in soil oligotrophs.</title>
        <authorList>
            <person name="Okubo T."/>
            <person name="Tsukui T."/>
            <person name="Maita H."/>
            <person name="Okamoto S."/>
            <person name="Oshima K."/>
            <person name="Fujisawa T."/>
            <person name="Saito A."/>
            <person name="Futamata H."/>
            <person name="Hattori R."/>
            <person name="Shimomura Y."/>
            <person name="Haruta S."/>
            <person name="Morimoto S."/>
            <person name="Wang Y."/>
            <person name="Sakai Y."/>
            <person name="Hattori M."/>
            <person name="Aizawa S."/>
            <person name="Nagashima K.V.P."/>
            <person name="Masuda S."/>
            <person name="Hattori T."/>
            <person name="Yamashita A."/>
            <person name="Bao Z."/>
            <person name="Hayatsu M."/>
            <person name="Kajiya-Kanegae H."/>
            <person name="Yoshinaga I."/>
            <person name="Sakamoto K."/>
            <person name="Toyota K."/>
            <person name="Nakao M."/>
            <person name="Kohara M."/>
            <person name="Anda M."/>
            <person name="Niwa R."/>
            <person name="Jung-Hwan P."/>
            <person name="Sameshima-Saito R."/>
            <person name="Tokuda S."/>
            <person name="Yamamoto S."/>
            <person name="Yamamoto S."/>
            <person name="Yokoyama T."/>
            <person name="Akutsu T."/>
            <person name="Nakamura Y."/>
            <person name="Nakahira-Yanaka Y."/>
            <person name="Takada Hoshino Y."/>
            <person name="Hirakawa H."/>
            <person name="Mitsui H."/>
            <person name="Terasawa K."/>
            <person name="Itakura M."/>
            <person name="Sato S."/>
            <person name="Ikeda-Ohtsubo W."/>
            <person name="Sakakura N."/>
            <person name="Kaminuma E."/>
            <person name="Minamisawa K."/>
        </authorList>
    </citation>
    <scope>NUCLEOTIDE SEQUENCE [LARGE SCALE GENOMIC DNA]</scope>
    <source>
        <strain evidence="11 12">S23321</strain>
    </source>
</reference>
<dbReference type="GO" id="GO:0051082">
    <property type="term" value="F:unfolded protein binding"/>
    <property type="evidence" value="ECO:0007669"/>
    <property type="project" value="UniProtKB-UniRule"/>
</dbReference>
<dbReference type="RefSeq" id="WP_015688800.1">
    <property type="nucleotide sequence ID" value="NC_017082.1"/>
</dbReference>
<feature type="binding site" evidence="9">
    <location>
        <position position="89"/>
    </location>
    <ligand>
        <name>ATP</name>
        <dbReference type="ChEBI" id="CHEBI:30616"/>
    </ligand>
</feature>
<dbReference type="PIRSF" id="PIRSF002583">
    <property type="entry name" value="Hsp90"/>
    <property type="match status" value="1"/>
</dbReference>
<dbReference type="Gene3D" id="1.20.120.790">
    <property type="entry name" value="Heat shock protein 90, C-terminal domain"/>
    <property type="match status" value="1"/>
</dbReference>
<comment type="function">
    <text evidence="8">Molecular chaperone. Has ATPase activity.</text>
</comment>
<evidence type="ECO:0000256" key="2">
    <source>
        <dbReference type="ARBA" id="ARBA00008239"/>
    </source>
</evidence>
<dbReference type="HAMAP" id="MF_00505">
    <property type="entry name" value="HSP90"/>
    <property type="match status" value="1"/>
</dbReference>
<feature type="binding site" evidence="9">
    <location>
        <position position="334"/>
    </location>
    <ligand>
        <name>ATP</name>
        <dbReference type="ChEBI" id="CHEBI:30616"/>
    </ligand>
</feature>
<organism evidence="11 12">
    <name type="scientific">Bradyrhizobium cosmicum</name>
    <dbReference type="NCBI Taxonomy" id="1404864"/>
    <lineage>
        <taxon>Bacteria</taxon>
        <taxon>Pseudomonadati</taxon>
        <taxon>Pseudomonadota</taxon>
        <taxon>Alphaproteobacteria</taxon>
        <taxon>Hyphomicrobiales</taxon>
        <taxon>Nitrobacteraceae</taxon>
        <taxon>Bradyrhizobium</taxon>
    </lineage>
</organism>
<comment type="subcellular location">
    <subcellularLocation>
        <location evidence="1 8">Cytoplasm</location>
    </subcellularLocation>
</comment>
<dbReference type="InterPro" id="IPR003594">
    <property type="entry name" value="HATPase_dom"/>
</dbReference>
<dbReference type="FunFam" id="3.30.565.10:FF:000009">
    <property type="entry name" value="Molecular chaperone HtpG"/>
    <property type="match status" value="1"/>
</dbReference>
<dbReference type="InterPro" id="IPR037196">
    <property type="entry name" value="HSP90_C"/>
</dbReference>
<evidence type="ECO:0000256" key="1">
    <source>
        <dbReference type="ARBA" id="ARBA00004496"/>
    </source>
</evidence>
<sequence>MTTSDTAAHTQPFQAEVSELLHLMVHSVYSETDIFLRELVSNASDACDKLRYEAIANPALLGEGDALKIRIIPNKTAGTLTIADNGIGMERQELIDHLGTIARSGTKAFVSKLKEAKEGLGLIGQFGVGFYSAFMVAEKIVVVSRRAGESDVWTWTSSGGSGFEIARASDEDAARVARGTEIVLHLKDDAKKYLEAYEIERIISAYSDNILFPIELVPEEGEPRQINSASALWQRSKSELTPEDYKKAYQQIASAFDDPAMTLHYRAEGRYSYAVLLFAPSTKPFDLFEPSRKGRVKLYVRRVFITDDADLLPGYLRFIRGVVDSEDLPLNISREMLQNNPQLAQIRKAVATRVVSELESLADKDPENFTRIWDAFGAVLKEGIYEDFERREKLLALSRFTTTTGEKRSLKDVIAGFKPNQTEIYYLVGDSIERLKSNPRLEAATARGIEVLLLSDPVDAFWTSMPTEFDGKPMKSLSQGDLNLDLIPRTDETDDAKKDEPAVDEAATIAVIKAALGERVTDVKASTRLTSSASCLVADSQGPSRELERILSQQNRGMRTRPILEINLRHPLVTAITRAQAGSRDVDDLSLLLLEQAQILDGELPEDPAAFASRLNRLVLQGLGG</sequence>
<dbReference type="GO" id="GO:0140662">
    <property type="term" value="F:ATP-dependent protein folding chaperone"/>
    <property type="evidence" value="ECO:0007669"/>
    <property type="project" value="InterPro"/>
</dbReference>
<comment type="similarity">
    <text evidence="2 8">Belongs to the heat shock protein 90 family.</text>
</comment>
<keyword evidence="4 8" id="KW-0547">Nucleotide-binding</keyword>
<feature type="binding site" evidence="9">
    <location>
        <position position="38"/>
    </location>
    <ligand>
        <name>ATP</name>
        <dbReference type="ChEBI" id="CHEBI:30616"/>
    </ligand>
</feature>
<keyword evidence="6 8" id="KW-0346">Stress response</keyword>
<dbReference type="InterPro" id="IPR036890">
    <property type="entry name" value="HATPase_C_sf"/>
</dbReference>
<comment type="caution">
    <text evidence="8">Lacks conserved residue(s) required for the propagation of feature annotation.</text>
</comment>